<comment type="caution">
    <text evidence="3">The sequence shown here is derived from an EMBL/GenBank/DDBJ whole genome shotgun (WGS) entry which is preliminary data.</text>
</comment>
<evidence type="ECO:0000256" key="2">
    <source>
        <dbReference type="ARBA" id="ARBA00023235"/>
    </source>
</evidence>
<protein>
    <submittedName>
        <fullName evidence="3">AGE family epimerase/isomerase</fullName>
    </submittedName>
</protein>
<evidence type="ECO:0000313" key="3">
    <source>
        <dbReference type="EMBL" id="MCZ0859101.1"/>
    </source>
</evidence>
<evidence type="ECO:0000256" key="1">
    <source>
        <dbReference type="ARBA" id="ARBA00008558"/>
    </source>
</evidence>
<gene>
    <name evidence="3" type="ORF">OHJ16_13735</name>
</gene>
<dbReference type="InterPro" id="IPR008928">
    <property type="entry name" value="6-hairpin_glycosidase_sf"/>
</dbReference>
<dbReference type="InterPro" id="IPR010819">
    <property type="entry name" value="AGE/CE"/>
</dbReference>
<dbReference type="Proteomes" id="UP001072034">
    <property type="component" value="Unassembled WGS sequence"/>
</dbReference>
<sequence length="413" mass="45432">MTSTTTRRFFDEEARRLLRFGSRSRVSGGFGWLADDGSVDSSRGIHLWITGRMTHCFALGRLIGACGDPDNVGGPDLAAHGVVALLDGPLRDREAGAWRSQVALEGAPAAGPLVSYDHSFVVLAAASTLLARVPRADELLEAGLEAFERLWWDEDAGMVVDSRAPGTMAVDPYRGANANMHTVEALLGAYAATGDVLHLERALRITSRISEQFEKHDFRLPEHYDESWSPLLDYNRDVPADAFRPFGSTIGHWLEWSRLMVEVRTACAARGLACPARLDVIPQHMYRKALLEGWGPDGEPGFVYTVDFDGRPVVAQRMYWVLCEAIGAAETLRESTGDTSYDLDVDAFASWARTYLIERPGEWREELDSKNRPASGTWSGKPDIYHALQAMVIGTLPVAPAFADGILRRTGRG</sequence>
<dbReference type="Gene3D" id="1.50.10.10">
    <property type="match status" value="1"/>
</dbReference>
<dbReference type="RefSeq" id="WP_268918392.1">
    <property type="nucleotide sequence ID" value="NZ_JAPTMY010000038.1"/>
</dbReference>
<evidence type="ECO:0000313" key="4">
    <source>
        <dbReference type="Proteomes" id="UP001072034"/>
    </source>
</evidence>
<dbReference type="EMBL" id="JAPTMY010000038">
    <property type="protein sequence ID" value="MCZ0859101.1"/>
    <property type="molecule type" value="Genomic_DNA"/>
</dbReference>
<dbReference type="InterPro" id="IPR012341">
    <property type="entry name" value="6hp_glycosidase-like_sf"/>
</dbReference>
<dbReference type="Pfam" id="PF07221">
    <property type="entry name" value="GlcNAc_2-epim"/>
    <property type="match status" value="1"/>
</dbReference>
<keyword evidence="4" id="KW-1185">Reference proteome</keyword>
<organism evidence="3 4">
    <name type="scientific">Actinomyces israelii</name>
    <dbReference type="NCBI Taxonomy" id="1659"/>
    <lineage>
        <taxon>Bacteria</taxon>
        <taxon>Bacillati</taxon>
        <taxon>Actinomycetota</taxon>
        <taxon>Actinomycetes</taxon>
        <taxon>Actinomycetales</taxon>
        <taxon>Actinomycetaceae</taxon>
        <taxon>Actinomyces</taxon>
    </lineage>
</organism>
<accession>A0ABT4IBJ9</accession>
<keyword evidence="2" id="KW-0413">Isomerase</keyword>
<comment type="similarity">
    <text evidence="1">Belongs to the N-acylglucosamine 2-epimerase family.</text>
</comment>
<proteinExistence type="inferred from homology"/>
<dbReference type="PANTHER" id="PTHR15108">
    <property type="entry name" value="N-ACYLGLUCOSAMINE-2-EPIMERASE"/>
    <property type="match status" value="1"/>
</dbReference>
<reference evidence="3" key="1">
    <citation type="submission" date="2022-10" db="EMBL/GenBank/DDBJ databases">
        <title>Genome sequence of Actinomyces israelii ATCC 10048.</title>
        <authorList>
            <person name="Watt R.M."/>
            <person name="Tong W.M."/>
        </authorList>
    </citation>
    <scope>NUCLEOTIDE SEQUENCE</scope>
    <source>
        <strain evidence="3">ATCC 10048</strain>
    </source>
</reference>
<name>A0ABT4IBJ9_9ACTO</name>
<dbReference type="SUPFAM" id="SSF48208">
    <property type="entry name" value="Six-hairpin glycosidases"/>
    <property type="match status" value="1"/>
</dbReference>